<dbReference type="InterPro" id="IPR023415">
    <property type="entry name" value="LDLR_class-A_CS"/>
</dbReference>
<feature type="transmembrane region" description="Helical" evidence="13">
    <location>
        <begin position="1344"/>
        <end position="1363"/>
    </location>
</feature>
<evidence type="ECO:0000256" key="8">
    <source>
        <dbReference type="ARBA" id="ARBA00023136"/>
    </source>
</evidence>
<dbReference type="SUPFAM" id="SSF81321">
    <property type="entry name" value="Family A G protein-coupled receptor-like"/>
    <property type="match status" value="1"/>
</dbReference>
<evidence type="ECO:0000313" key="18">
    <source>
        <dbReference type="RefSeq" id="XP_013385463.1"/>
    </source>
</evidence>
<feature type="disulfide bond" evidence="12">
    <location>
        <begin position="678"/>
        <end position="690"/>
    </location>
</feature>
<dbReference type="InterPro" id="IPR001304">
    <property type="entry name" value="C-type_lectin-like"/>
</dbReference>
<dbReference type="Proteomes" id="UP000085678">
    <property type="component" value="Unplaced"/>
</dbReference>
<protein>
    <submittedName>
        <fullName evidence="18">G-protein coupled receptor GRL101</fullName>
    </submittedName>
</protein>
<dbReference type="InterPro" id="IPR001611">
    <property type="entry name" value="Leu-rich_rpt"/>
</dbReference>
<comment type="subcellular location">
    <subcellularLocation>
        <location evidence="1">Cell membrane</location>
        <topology evidence="1">Multi-pass membrane protein</topology>
    </subcellularLocation>
</comment>
<keyword evidence="17" id="KW-1185">Reference proteome</keyword>
<evidence type="ECO:0000259" key="16">
    <source>
        <dbReference type="PROSITE" id="PS50262"/>
    </source>
</evidence>
<feature type="disulfide bond" evidence="12">
    <location>
        <begin position="947"/>
        <end position="959"/>
    </location>
</feature>
<dbReference type="KEGG" id="lak:106155266"/>
<evidence type="ECO:0000256" key="10">
    <source>
        <dbReference type="ARBA" id="ARBA00023170"/>
    </source>
</evidence>
<dbReference type="GO" id="GO:0008528">
    <property type="term" value="F:G protein-coupled peptide receptor activity"/>
    <property type="evidence" value="ECO:0007669"/>
    <property type="project" value="TreeGrafter"/>
</dbReference>
<feature type="disulfide bond" evidence="12">
    <location>
        <begin position="685"/>
        <end position="703"/>
    </location>
</feature>
<evidence type="ECO:0000256" key="9">
    <source>
        <dbReference type="ARBA" id="ARBA00023157"/>
    </source>
</evidence>
<dbReference type="InterPro" id="IPR016186">
    <property type="entry name" value="C-type_lectin-like/link_sf"/>
</dbReference>
<evidence type="ECO:0000256" key="5">
    <source>
        <dbReference type="ARBA" id="ARBA00022737"/>
    </source>
</evidence>
<dbReference type="Pfam" id="PF00057">
    <property type="entry name" value="Ldl_recept_a"/>
    <property type="match status" value="3"/>
</dbReference>
<evidence type="ECO:0000313" key="17">
    <source>
        <dbReference type="Proteomes" id="UP000085678"/>
    </source>
</evidence>
<keyword evidence="10 18" id="KW-0675">Receptor</keyword>
<dbReference type="InterPro" id="IPR016187">
    <property type="entry name" value="CTDL_fold"/>
</dbReference>
<dbReference type="SUPFAM" id="SSF57424">
    <property type="entry name" value="LDL receptor-like module"/>
    <property type="match status" value="3"/>
</dbReference>
<evidence type="ECO:0000256" key="14">
    <source>
        <dbReference type="SAM" id="SignalP"/>
    </source>
</evidence>
<feature type="signal peptide" evidence="14">
    <location>
        <begin position="1"/>
        <end position="16"/>
    </location>
</feature>
<dbReference type="SMART" id="SM00034">
    <property type="entry name" value="CLECT"/>
    <property type="match status" value="1"/>
</dbReference>
<feature type="transmembrane region" description="Helical" evidence="13">
    <location>
        <begin position="1226"/>
        <end position="1247"/>
    </location>
</feature>
<dbReference type="SUPFAM" id="SSF56436">
    <property type="entry name" value="C-type lectin-like"/>
    <property type="match status" value="1"/>
</dbReference>
<feature type="chain" id="PRO_5010291705" evidence="14">
    <location>
        <begin position="17"/>
        <end position="1531"/>
    </location>
</feature>
<evidence type="ECO:0000256" key="11">
    <source>
        <dbReference type="ARBA" id="ARBA00023224"/>
    </source>
</evidence>
<evidence type="ECO:0000256" key="4">
    <source>
        <dbReference type="ARBA" id="ARBA00022692"/>
    </source>
</evidence>
<evidence type="ECO:0000256" key="12">
    <source>
        <dbReference type="PROSITE-ProRule" id="PRU00124"/>
    </source>
</evidence>
<dbReference type="PROSITE" id="PS50262">
    <property type="entry name" value="G_PROTEIN_RECEP_F1_2"/>
    <property type="match status" value="1"/>
</dbReference>
<dbReference type="Gene3D" id="4.10.400.10">
    <property type="entry name" value="Low-density Lipoprotein Receptor"/>
    <property type="match status" value="3"/>
</dbReference>
<dbReference type="GeneID" id="106155266"/>
<keyword evidence="7" id="KW-0297">G-protein coupled receptor</keyword>
<keyword evidence="14" id="KW-0732">Signal</keyword>
<organism evidence="17 18">
    <name type="scientific">Lingula anatina</name>
    <name type="common">Brachiopod</name>
    <name type="synonym">Lingula unguis</name>
    <dbReference type="NCBI Taxonomy" id="7574"/>
    <lineage>
        <taxon>Eukaryota</taxon>
        <taxon>Metazoa</taxon>
        <taxon>Spiralia</taxon>
        <taxon>Lophotrochozoa</taxon>
        <taxon>Brachiopoda</taxon>
        <taxon>Linguliformea</taxon>
        <taxon>Lingulata</taxon>
        <taxon>Lingulida</taxon>
        <taxon>Linguloidea</taxon>
        <taxon>Lingulidae</taxon>
        <taxon>Lingula</taxon>
    </lineage>
</organism>
<feature type="transmembrane region" description="Helical" evidence="13">
    <location>
        <begin position="1259"/>
        <end position="1282"/>
    </location>
</feature>
<dbReference type="PROSITE" id="PS50068">
    <property type="entry name" value="LDLRA_2"/>
    <property type="match status" value="4"/>
</dbReference>
<dbReference type="PROSITE" id="PS50041">
    <property type="entry name" value="C_TYPE_LECTIN_2"/>
    <property type="match status" value="1"/>
</dbReference>
<feature type="domain" description="C-type lectin" evidence="15">
    <location>
        <begin position="296"/>
        <end position="454"/>
    </location>
</feature>
<name>A0A1S3HHA3_LINAN</name>
<dbReference type="Pfam" id="PF13855">
    <property type="entry name" value="LRR_8"/>
    <property type="match status" value="2"/>
</dbReference>
<dbReference type="InterPro" id="IPR000276">
    <property type="entry name" value="GPCR_Rhodpsn"/>
</dbReference>
<dbReference type="InParanoid" id="A0A1S3HHA3"/>
<dbReference type="InterPro" id="IPR036055">
    <property type="entry name" value="LDL_receptor-like_sf"/>
</dbReference>
<dbReference type="PRINTS" id="PR00261">
    <property type="entry name" value="LDLRECEPTOR"/>
</dbReference>
<dbReference type="GO" id="GO:0005886">
    <property type="term" value="C:plasma membrane"/>
    <property type="evidence" value="ECO:0007669"/>
    <property type="project" value="UniProtKB-SubCell"/>
</dbReference>
<feature type="disulfide bond" evidence="12">
    <location>
        <begin position="714"/>
        <end position="726"/>
    </location>
</feature>
<dbReference type="PANTHER" id="PTHR24372:SF77">
    <property type="entry name" value="G-PROTEIN COUPLED RECEPTORS FAMILY 1 PROFILE DOMAIN-CONTAINING PROTEIN"/>
    <property type="match status" value="1"/>
</dbReference>
<proteinExistence type="predicted"/>
<dbReference type="Gene3D" id="3.10.100.10">
    <property type="entry name" value="Mannose-Binding Protein A, subunit A"/>
    <property type="match status" value="1"/>
</dbReference>
<keyword evidence="9 12" id="KW-1015">Disulfide bond</keyword>
<evidence type="ECO:0000256" key="3">
    <source>
        <dbReference type="ARBA" id="ARBA00022614"/>
    </source>
</evidence>
<dbReference type="CDD" id="cd00112">
    <property type="entry name" value="LDLa"/>
    <property type="match status" value="3"/>
</dbReference>
<gene>
    <name evidence="18" type="primary">LOC106155266</name>
</gene>
<comment type="caution">
    <text evidence="12">Lacks conserved residue(s) required for the propagation of feature annotation.</text>
</comment>
<dbReference type="InterPro" id="IPR003591">
    <property type="entry name" value="Leu-rich_rpt_typical-subtyp"/>
</dbReference>
<dbReference type="Gene3D" id="3.80.10.10">
    <property type="entry name" value="Ribonuclease Inhibitor"/>
    <property type="match status" value="2"/>
</dbReference>
<feature type="transmembrane region" description="Helical" evidence="13">
    <location>
        <begin position="1393"/>
        <end position="1421"/>
    </location>
</feature>
<feature type="transmembrane region" description="Helical" evidence="13">
    <location>
        <begin position="1442"/>
        <end position="1467"/>
    </location>
</feature>
<keyword evidence="3" id="KW-0433">Leucine-rich repeat</keyword>
<dbReference type="PANTHER" id="PTHR24372">
    <property type="entry name" value="GLYCOPROTEIN HORMONE RECEPTOR"/>
    <property type="match status" value="1"/>
</dbReference>
<dbReference type="GO" id="GO:0009755">
    <property type="term" value="P:hormone-mediated signaling pathway"/>
    <property type="evidence" value="ECO:0007669"/>
    <property type="project" value="TreeGrafter"/>
</dbReference>
<dbReference type="SUPFAM" id="SSF52058">
    <property type="entry name" value="L domain-like"/>
    <property type="match status" value="1"/>
</dbReference>
<feature type="transmembrane region" description="Helical" evidence="13">
    <location>
        <begin position="1302"/>
        <end position="1323"/>
    </location>
</feature>
<keyword evidence="2" id="KW-1003">Cell membrane</keyword>
<feature type="disulfide bond" evidence="12">
    <location>
        <begin position="913"/>
        <end position="931"/>
    </location>
</feature>
<feature type="disulfide bond" evidence="12">
    <location>
        <begin position="697"/>
        <end position="712"/>
    </location>
</feature>
<keyword evidence="5" id="KW-0677">Repeat</keyword>
<dbReference type="InterPro" id="IPR002172">
    <property type="entry name" value="LDrepeatLR_classA_rpt"/>
</dbReference>
<feature type="disulfide bond" evidence="12">
    <location>
        <begin position="733"/>
        <end position="748"/>
    </location>
</feature>
<evidence type="ECO:0000256" key="1">
    <source>
        <dbReference type="ARBA" id="ARBA00004651"/>
    </source>
</evidence>
<evidence type="ECO:0000256" key="6">
    <source>
        <dbReference type="ARBA" id="ARBA00022989"/>
    </source>
</evidence>
<dbReference type="SMART" id="SM00192">
    <property type="entry name" value="LDLa"/>
    <property type="match status" value="5"/>
</dbReference>
<dbReference type="RefSeq" id="XP_013385463.1">
    <property type="nucleotide sequence ID" value="XM_013530009.1"/>
</dbReference>
<dbReference type="GO" id="GO:0007189">
    <property type="term" value="P:adenylate cyclase-activating G protein-coupled receptor signaling pathway"/>
    <property type="evidence" value="ECO:0007669"/>
    <property type="project" value="TreeGrafter"/>
</dbReference>
<dbReference type="Pfam" id="PF00001">
    <property type="entry name" value="7tm_1"/>
    <property type="match status" value="1"/>
</dbReference>
<keyword evidence="6 13" id="KW-1133">Transmembrane helix</keyword>
<keyword evidence="4 13" id="KW-0812">Transmembrane</keyword>
<feature type="domain" description="G-protein coupled receptors family 1 profile" evidence="16">
    <location>
        <begin position="1238"/>
        <end position="1493"/>
    </location>
</feature>
<reference evidence="18" key="1">
    <citation type="submission" date="2025-08" db="UniProtKB">
        <authorList>
            <consortium name="RefSeq"/>
        </authorList>
    </citation>
    <scope>IDENTIFICATION</scope>
    <source>
        <tissue evidence="18">Gonads</tissue>
    </source>
</reference>
<evidence type="ECO:0000256" key="2">
    <source>
        <dbReference type="ARBA" id="ARBA00022475"/>
    </source>
</evidence>
<evidence type="ECO:0000256" key="7">
    <source>
        <dbReference type="ARBA" id="ARBA00023040"/>
    </source>
</evidence>
<accession>A0A1S3HHA3</accession>
<evidence type="ECO:0000259" key="15">
    <source>
        <dbReference type="PROSITE" id="PS50041"/>
    </source>
</evidence>
<feature type="transmembrane region" description="Helical" evidence="13">
    <location>
        <begin position="1473"/>
        <end position="1496"/>
    </location>
</feature>
<dbReference type="PROSITE" id="PS01209">
    <property type="entry name" value="LDLRA_1"/>
    <property type="match status" value="2"/>
</dbReference>
<dbReference type="SMART" id="SM00369">
    <property type="entry name" value="LRR_TYP"/>
    <property type="match status" value="5"/>
</dbReference>
<evidence type="ECO:0000256" key="13">
    <source>
        <dbReference type="SAM" id="Phobius"/>
    </source>
</evidence>
<sequence>MSAGIIFLILASLVFSPEMSSSQLSGPPLPLPMSLQQAENGVPFQSQDDTRRPGLYPLNFMQTIPLHNGSQERHDLVGVFFEQFFLEYSPGCDNDYVVIIKRVLENNEILWGPICGQQGAFMRTLDPNIFNVMLLFKPIGHLDMIFSSDFEIPSTGFTGYILNISTMNDFLPCTHFIESLRGWIKVHSGITNGIPQCKFYLTAPADHVINVTVPIHKNETCGDFTFYDNDEGVEKLLGKHQVNRTSTTFSIHGNTDQMVITFTECSGFFGDIIANYVAVPRERMESSLCPGAYKLFEGFCYSFKRYSAPLTWQKAERDCVEENAHLVSIQSRREMRFLNRLLNSHGVLHVNDVCDSYHTNSGVFIGLQSTDGLTIFNWTDGSAYTYAEWYGPVKYGFNEYDIPDFVEAVVMEYLLQPVPDRTLTCSLMMPFYPEKGHPHGKSRWANWAKTPCQRPICCMSSVCKKAANPLDVGLNQPTTNLPHIALVPTTNISALKSKESFTPRHYCPEKWVYISGRCFHLYRLDNFGLLHIALTDKTKYLTYSRSYHWFTEGKYNLTFRSAVERCKSIGGEVAIFDDFSFSSSEFIQYYHRIWAKETQWVNQSAILGSGTERNVKLFSHFESPWFRLPSGACARSSMPGQMPGWFMSQPYNNCMSDTTQGSLFALCETAVLSEKQDCSTHQYRCSDGTCISVRNICDGENDCLRGEDELNCFCGTDSFRCTNASCIPISKVCDHVSDCADGSDEDWCLFPACNEKQNICPHGQCKNTASPCNLSRGLKNPDGSLLGSSKVNSTQMDACANGFQCYTGECVSAKSIDDRYPDCPGFSQEDEPVLAMPNEGETNCGVGIFARPINLTYCPSLDQIRCTPGHTSCFPRHLACIHDKEQVKALNTCRHFEHLQQCQTYECPSMFKCSNTYCIPLRQVCDGEKDCPRGEDEDEARCTNHTCPGHFRCIGERQCLHQSEVCNGVVNCIHSNDDEVFCDINATLPSSCKHKGYFLDCTGQGLSSIPKYSPDIRGLAFARNNLSLSNETFNGHFLLVRLNISFNNLKMIPPGAFSHLNNVIDLDLSYNQITDFVANCFTGLVNLKNLILEGNPLQHIEPGAFEGLSNLKVLNLSFLNIQTLAQNTFRGLKTLSILNISFNTLSSVADGAFKGLPRLHELDMTGNKDVLVEPDAFIEFQADLLKSDQFGICCLAQRKGKVDVCFPPKDEFSSCSDLLQNQFLQVSIWVMGILACLGNAVVLIYWLRKKESAASSILVMNLALADLFMGVYLIIIASADTIHRGIYASHAVKWMSSGMCKFAGFMSMVSSEMSVVILVLITADRLVSIVYAMKMKKIGTKKSLLMAGVSWVLFLILSAAPLVEVGYFKDFYGHNSVCLPFTLSRVEFGGREYAYVIFVFFNFAAFLFMFSAYVAILKYVYESRKHSGREETDRDVQLLKKISLILITDFLCWAPVTVLGILSMAGVPISPEVSSWVAVFILPINSAMNPILYTLANIKICGKLKKKWRNSLSNSYTKHSSSKEHTAETKM</sequence>
<dbReference type="Pfam" id="PF00059">
    <property type="entry name" value="Lectin_C"/>
    <property type="match status" value="1"/>
</dbReference>
<dbReference type="Gene3D" id="1.20.1070.10">
    <property type="entry name" value="Rhodopsin 7-helix transmembrane proteins"/>
    <property type="match status" value="1"/>
</dbReference>
<keyword evidence="8 13" id="KW-0472">Membrane</keyword>
<keyword evidence="11" id="KW-0807">Transducer</keyword>
<dbReference type="InterPro" id="IPR017452">
    <property type="entry name" value="GPCR_Rhodpsn_7TM"/>
</dbReference>
<feature type="disulfide bond" evidence="12">
    <location>
        <begin position="721"/>
        <end position="739"/>
    </location>
</feature>
<dbReference type="InterPro" id="IPR032675">
    <property type="entry name" value="LRR_dom_sf"/>
</dbReference>
<dbReference type="OrthoDB" id="6022531at2759"/>